<organism evidence="10 11">
    <name type="scientific">Polysphondylium violaceum</name>
    <dbReference type="NCBI Taxonomy" id="133409"/>
    <lineage>
        <taxon>Eukaryota</taxon>
        <taxon>Amoebozoa</taxon>
        <taxon>Evosea</taxon>
        <taxon>Eumycetozoa</taxon>
        <taxon>Dictyostelia</taxon>
        <taxon>Dictyosteliales</taxon>
        <taxon>Dictyosteliaceae</taxon>
        <taxon>Polysphondylium</taxon>
    </lineage>
</organism>
<dbReference type="PROSITE" id="PS00216">
    <property type="entry name" value="SUGAR_TRANSPORT_1"/>
    <property type="match status" value="1"/>
</dbReference>
<keyword evidence="6 8" id="KW-0472">Membrane</keyword>
<keyword evidence="11" id="KW-1185">Reference proteome</keyword>
<dbReference type="AlphaFoldDB" id="A0A8J4Q838"/>
<evidence type="ECO:0000256" key="7">
    <source>
        <dbReference type="SAM" id="MobiDB-lite"/>
    </source>
</evidence>
<feature type="region of interest" description="Disordered" evidence="7">
    <location>
        <begin position="160"/>
        <end position="196"/>
    </location>
</feature>
<feature type="transmembrane region" description="Helical" evidence="8">
    <location>
        <begin position="552"/>
        <end position="575"/>
    </location>
</feature>
<keyword evidence="4 8" id="KW-0812">Transmembrane</keyword>
<dbReference type="InterPro" id="IPR005828">
    <property type="entry name" value="MFS_sugar_transport-like"/>
</dbReference>
<keyword evidence="5 8" id="KW-1133">Transmembrane helix</keyword>
<dbReference type="PANTHER" id="PTHR48020:SF12">
    <property type="entry name" value="PROTON MYO-INOSITOL COTRANSPORTER"/>
    <property type="match status" value="1"/>
</dbReference>
<evidence type="ECO:0000313" key="10">
    <source>
        <dbReference type="EMBL" id="KAF2076436.1"/>
    </source>
</evidence>
<evidence type="ECO:0000259" key="9">
    <source>
        <dbReference type="PROSITE" id="PS50850"/>
    </source>
</evidence>
<dbReference type="InterPro" id="IPR003663">
    <property type="entry name" value="Sugar/inositol_transpt"/>
</dbReference>
<sequence>MSSEDIVINIEGERNNKQQKYPHHQSVEIRVNNKNQITISVIQWNYDKDAIEKENIVWIDCIALYSSKHCITAADTQAYEKEVSKNNFIEYQVCLKTMFNEIGGGGILSQIAELQPNHTENTLILYYHNPLNQSILDTVFIPLSSAQKLRHRLEKTSPTLSSLSSLSDSGSSNSNSSSSSSSSIDSISTNSNSNNNNSSIITTRLQQYFLETKYFNIKPLSIMIRDDIIVGDDDDSGVVQPLISPGGSIYTTGGSINTDNISNNNSPAVGKNSWFLFFSVSLSVLSTLEFGYNTGVIASTILDIQTLFHLETSQKSILVSILLIGAMIGAIGSGLFVDRIGRKNSLLLNNLLYISGPIMACAAQNFATLLVGRLVTGLAVGIASSVVPLYISEVSPPKNRGSYGLLRQSTVTLGIMIPSLIAFGLLKYHNGWRYTLALSTVPSLIQLALGYWFVETPRWLISKNRLDQAASVMKKLEPQLSNEQIKVEIAKIKQNIQEQEGSNGWLQLLQLKLIKIYFIGFGLNMLQQFVGINCVIYYSGTILEDAGFNKDQAVLISALVGIPQLIMLLVSVWFIDRFGRRPLLCSGLVGMMVGLGLLGFSFYGNGASGVLSSTWKGWLAVVGMVVFKLFFSLGLGPIPAIIAAEIFPSKVRGKAMAVASLLNWLANFIVNISFLHLLGNIGQAGTYWLFGGVSLVTLVFVIVFVQETKGVSIEELSKRLLYHRNK</sequence>
<dbReference type="InterPro" id="IPR005829">
    <property type="entry name" value="Sugar_transporter_CS"/>
</dbReference>
<feature type="transmembrane region" description="Helical" evidence="8">
    <location>
        <begin position="618"/>
        <end position="643"/>
    </location>
</feature>
<dbReference type="OrthoDB" id="6612291at2759"/>
<dbReference type="Pfam" id="PF00083">
    <property type="entry name" value="Sugar_tr"/>
    <property type="match status" value="1"/>
</dbReference>
<comment type="subcellular location">
    <subcellularLocation>
        <location evidence="1">Membrane</location>
        <topology evidence="1">Multi-pass membrane protein</topology>
    </subcellularLocation>
</comment>
<feature type="transmembrane region" description="Helical" evidence="8">
    <location>
        <begin position="582"/>
        <end position="603"/>
    </location>
</feature>
<evidence type="ECO:0000256" key="8">
    <source>
        <dbReference type="SAM" id="Phobius"/>
    </source>
</evidence>
<name>A0A8J4Q838_9MYCE</name>
<gene>
    <name evidence="10" type="ORF">CYY_002239</name>
</gene>
<dbReference type="PRINTS" id="PR00171">
    <property type="entry name" value="SUGRTRNSPORT"/>
</dbReference>
<feature type="transmembrane region" description="Helical" evidence="8">
    <location>
        <begin position="516"/>
        <end position="540"/>
    </location>
</feature>
<evidence type="ECO:0000256" key="2">
    <source>
        <dbReference type="ARBA" id="ARBA00010992"/>
    </source>
</evidence>
<evidence type="ECO:0000313" key="11">
    <source>
        <dbReference type="Proteomes" id="UP000695562"/>
    </source>
</evidence>
<evidence type="ECO:0000256" key="4">
    <source>
        <dbReference type="ARBA" id="ARBA00022692"/>
    </source>
</evidence>
<dbReference type="InterPro" id="IPR020846">
    <property type="entry name" value="MFS_dom"/>
</dbReference>
<feature type="transmembrane region" description="Helical" evidence="8">
    <location>
        <begin position="404"/>
        <end position="426"/>
    </location>
</feature>
<dbReference type="EMBL" id="AJWJ01000060">
    <property type="protein sequence ID" value="KAF2076436.1"/>
    <property type="molecule type" value="Genomic_DNA"/>
</dbReference>
<dbReference type="GO" id="GO:0022857">
    <property type="term" value="F:transmembrane transporter activity"/>
    <property type="evidence" value="ECO:0007669"/>
    <property type="project" value="InterPro"/>
</dbReference>
<feature type="transmembrane region" description="Helical" evidence="8">
    <location>
        <begin position="655"/>
        <end position="679"/>
    </location>
</feature>
<evidence type="ECO:0000256" key="6">
    <source>
        <dbReference type="ARBA" id="ARBA00023136"/>
    </source>
</evidence>
<feature type="transmembrane region" description="Helical" evidence="8">
    <location>
        <begin position="373"/>
        <end position="392"/>
    </location>
</feature>
<dbReference type="SUPFAM" id="SSF103473">
    <property type="entry name" value="MFS general substrate transporter"/>
    <property type="match status" value="1"/>
</dbReference>
<evidence type="ECO:0000256" key="5">
    <source>
        <dbReference type="ARBA" id="ARBA00022989"/>
    </source>
</evidence>
<proteinExistence type="inferred from homology"/>
<feature type="transmembrane region" description="Helical" evidence="8">
    <location>
        <begin position="685"/>
        <end position="705"/>
    </location>
</feature>
<accession>A0A8J4Q838</accession>
<dbReference type="PROSITE" id="PS50850">
    <property type="entry name" value="MFS"/>
    <property type="match status" value="1"/>
</dbReference>
<dbReference type="GO" id="GO:0016020">
    <property type="term" value="C:membrane"/>
    <property type="evidence" value="ECO:0007669"/>
    <property type="project" value="UniProtKB-SubCell"/>
</dbReference>
<dbReference type="CDD" id="cd17315">
    <property type="entry name" value="MFS_GLUT_like"/>
    <property type="match status" value="1"/>
</dbReference>
<comment type="similarity">
    <text evidence="2">Belongs to the major facilitator superfamily. Sugar transporter (TC 2.A.1.1) family.</text>
</comment>
<evidence type="ECO:0000256" key="1">
    <source>
        <dbReference type="ARBA" id="ARBA00004141"/>
    </source>
</evidence>
<dbReference type="InterPro" id="IPR036259">
    <property type="entry name" value="MFS_trans_sf"/>
</dbReference>
<keyword evidence="3" id="KW-0813">Transport</keyword>
<dbReference type="PROSITE" id="PS00217">
    <property type="entry name" value="SUGAR_TRANSPORT_2"/>
    <property type="match status" value="1"/>
</dbReference>
<comment type="caution">
    <text evidence="10">The sequence shown here is derived from an EMBL/GenBank/DDBJ whole genome shotgun (WGS) entry which is preliminary data.</text>
</comment>
<dbReference type="NCBIfam" id="TIGR00879">
    <property type="entry name" value="SP"/>
    <property type="match status" value="1"/>
</dbReference>
<dbReference type="InterPro" id="IPR050814">
    <property type="entry name" value="Myo-inositol_Transporter"/>
</dbReference>
<dbReference type="FunFam" id="1.20.1250.20:FF:000118">
    <property type="entry name" value="D-xylose-proton symporter-like 3, chloroplastic"/>
    <property type="match status" value="1"/>
</dbReference>
<feature type="domain" description="Major facilitator superfamily (MFS) profile" evidence="9">
    <location>
        <begin position="279"/>
        <end position="709"/>
    </location>
</feature>
<reference evidence="10" key="1">
    <citation type="submission" date="2020-01" db="EMBL/GenBank/DDBJ databases">
        <title>Development of genomics and gene disruption for Polysphondylium violaceum indicates a role for the polyketide synthase stlB in stalk morphogenesis.</title>
        <authorList>
            <person name="Narita B."/>
            <person name="Kawabe Y."/>
            <person name="Kin K."/>
            <person name="Saito T."/>
            <person name="Gibbs R."/>
            <person name="Kuspa A."/>
            <person name="Muzny D."/>
            <person name="Queller D."/>
            <person name="Richards S."/>
            <person name="Strassman J."/>
            <person name="Sucgang R."/>
            <person name="Worley K."/>
            <person name="Schaap P."/>
        </authorList>
    </citation>
    <scope>NUCLEOTIDE SEQUENCE</scope>
    <source>
        <strain evidence="10">QSvi11</strain>
    </source>
</reference>
<dbReference type="GO" id="GO:0005737">
    <property type="term" value="C:cytoplasm"/>
    <property type="evidence" value="ECO:0007669"/>
    <property type="project" value="UniProtKB-ARBA"/>
</dbReference>
<protein>
    <recommendedName>
        <fullName evidence="9">Major facilitator superfamily (MFS) profile domain-containing protein</fullName>
    </recommendedName>
</protein>
<dbReference type="Gene3D" id="1.20.1250.20">
    <property type="entry name" value="MFS general substrate transporter like domains"/>
    <property type="match status" value="1"/>
</dbReference>
<dbReference type="PANTHER" id="PTHR48020">
    <property type="entry name" value="PROTON MYO-INOSITOL COTRANSPORTER"/>
    <property type="match status" value="1"/>
</dbReference>
<dbReference type="Proteomes" id="UP000695562">
    <property type="component" value="Unassembled WGS sequence"/>
</dbReference>
<evidence type="ECO:0000256" key="3">
    <source>
        <dbReference type="ARBA" id="ARBA00022448"/>
    </source>
</evidence>
<feature type="transmembrane region" description="Helical" evidence="8">
    <location>
        <begin position="317"/>
        <end position="337"/>
    </location>
</feature>